<evidence type="ECO:0000313" key="2">
    <source>
        <dbReference type="Proteomes" id="UP000320523"/>
    </source>
</evidence>
<dbReference type="AlphaFoldDB" id="A0A552JSH3"/>
<reference evidence="1 2" key="1">
    <citation type="submission" date="2019-01" db="EMBL/GenBank/DDBJ databases">
        <title>Coherence of Microcystis species and biogeography revealed through population genomics.</title>
        <authorList>
            <person name="Perez-Carrascal O.M."/>
            <person name="Terrat Y."/>
            <person name="Giani A."/>
            <person name="Fortin N."/>
            <person name="Tromas N."/>
            <person name="Shapiro B.J."/>
        </authorList>
    </citation>
    <scope>NUCLEOTIDE SEQUENCE [LARGE SCALE GENOMIC DNA]</scope>
    <source>
        <strain evidence="1">Mw_QC_S_20081001_S30D</strain>
    </source>
</reference>
<sequence>MKTLKLEPQYSLKKIRNFFNTACLKSSKQIISIPINQCRHYCGFRYGCNSLNPYEQYIIGLHQKQSLETIRKRFEEFLLYYRPQNFGEVFGIELSKHIPLWIYPWHEGDNFNINNGWLENADDIIDIITHFSHQGVKRSQINQEYKWLEGAYHSISSIGYQPQKYDYIEVWKLARQDSQSVFIVKEGNHRLSSLVALGHSDVVVRCYLFETIKEQNCHQWKQVQLGNYSEEDALKIFNVYFAGVDNFRKTQKPAIIIEK</sequence>
<comment type="caution">
    <text evidence="1">The sequence shown here is derived from an EMBL/GenBank/DDBJ whole genome shotgun (WGS) entry which is preliminary data.</text>
</comment>
<evidence type="ECO:0000313" key="1">
    <source>
        <dbReference type="EMBL" id="TRU98706.1"/>
    </source>
</evidence>
<accession>A0A552JSH3</accession>
<protein>
    <submittedName>
        <fullName evidence="1">Uncharacterized protein</fullName>
    </submittedName>
</protein>
<gene>
    <name evidence="1" type="ORF">EWV75_06390</name>
</gene>
<organism evidence="1 2">
    <name type="scientific">Microcystis wesenbergii Mw_QC_S_20081001_S30D</name>
    <dbReference type="NCBI Taxonomy" id="2486245"/>
    <lineage>
        <taxon>Bacteria</taxon>
        <taxon>Bacillati</taxon>
        <taxon>Cyanobacteriota</taxon>
        <taxon>Cyanophyceae</taxon>
        <taxon>Oscillatoriophycideae</taxon>
        <taxon>Chroococcales</taxon>
        <taxon>Microcystaceae</taxon>
        <taxon>Microcystis</taxon>
    </lineage>
</organism>
<name>A0A552JSH3_9CHRO</name>
<proteinExistence type="predicted"/>
<dbReference type="EMBL" id="SFAT01000069">
    <property type="protein sequence ID" value="TRU98706.1"/>
    <property type="molecule type" value="Genomic_DNA"/>
</dbReference>
<dbReference type="Proteomes" id="UP000320523">
    <property type="component" value="Unassembled WGS sequence"/>
</dbReference>